<keyword evidence="14" id="KW-1185">Reference proteome</keyword>
<dbReference type="GO" id="GO:0006814">
    <property type="term" value="P:sodium ion transport"/>
    <property type="evidence" value="ECO:0007669"/>
    <property type="project" value="UniProtKB-KW"/>
</dbReference>
<dbReference type="InterPro" id="IPR038377">
    <property type="entry name" value="Na/Glc_symporter_sf"/>
</dbReference>
<dbReference type="Proteomes" id="UP000887116">
    <property type="component" value="Unassembled WGS sequence"/>
</dbReference>
<evidence type="ECO:0000256" key="2">
    <source>
        <dbReference type="ARBA" id="ARBA00006434"/>
    </source>
</evidence>
<evidence type="ECO:0000256" key="4">
    <source>
        <dbReference type="ARBA" id="ARBA00022475"/>
    </source>
</evidence>
<comment type="subcellular location">
    <subcellularLocation>
        <location evidence="1">Cell membrane</location>
        <topology evidence="1">Multi-pass membrane protein</topology>
    </subcellularLocation>
</comment>
<evidence type="ECO:0000256" key="9">
    <source>
        <dbReference type="ARBA" id="ARBA00023136"/>
    </source>
</evidence>
<keyword evidence="4" id="KW-1003">Cell membrane</keyword>
<organism evidence="13 14">
    <name type="scientific">Trichonephila clavata</name>
    <name type="common">Joro spider</name>
    <name type="synonym">Nephila clavata</name>
    <dbReference type="NCBI Taxonomy" id="2740835"/>
    <lineage>
        <taxon>Eukaryota</taxon>
        <taxon>Metazoa</taxon>
        <taxon>Ecdysozoa</taxon>
        <taxon>Arthropoda</taxon>
        <taxon>Chelicerata</taxon>
        <taxon>Arachnida</taxon>
        <taxon>Araneae</taxon>
        <taxon>Araneomorphae</taxon>
        <taxon>Entelegynae</taxon>
        <taxon>Araneoidea</taxon>
        <taxon>Nephilidae</taxon>
        <taxon>Trichonephila</taxon>
    </lineage>
</organism>
<evidence type="ECO:0000313" key="14">
    <source>
        <dbReference type="Proteomes" id="UP000887116"/>
    </source>
</evidence>
<keyword evidence="8" id="KW-0406">Ion transport</keyword>
<dbReference type="EMBL" id="BMAO01009868">
    <property type="protein sequence ID" value="GFR33879.1"/>
    <property type="molecule type" value="Genomic_DNA"/>
</dbReference>
<keyword evidence="5 12" id="KW-0812">Transmembrane</keyword>
<comment type="similarity">
    <text evidence="2 11">Belongs to the sodium:solute symporter (SSF) (TC 2.A.21) family.</text>
</comment>
<protein>
    <submittedName>
        <fullName evidence="13">Putative sodium-dependent multivitamin transporter</fullName>
    </submittedName>
</protein>
<evidence type="ECO:0000256" key="1">
    <source>
        <dbReference type="ARBA" id="ARBA00004651"/>
    </source>
</evidence>
<dbReference type="GO" id="GO:0015293">
    <property type="term" value="F:symporter activity"/>
    <property type="evidence" value="ECO:0007669"/>
    <property type="project" value="TreeGrafter"/>
</dbReference>
<keyword evidence="7" id="KW-0915">Sodium</keyword>
<name>A0A8X6M771_TRICU</name>
<reference evidence="13" key="1">
    <citation type="submission" date="2020-07" db="EMBL/GenBank/DDBJ databases">
        <title>Multicomponent nature underlies the extraordinary mechanical properties of spider dragline silk.</title>
        <authorList>
            <person name="Kono N."/>
            <person name="Nakamura H."/>
            <person name="Mori M."/>
            <person name="Yoshida Y."/>
            <person name="Ohtoshi R."/>
            <person name="Malay A.D."/>
            <person name="Moran D.A.P."/>
            <person name="Tomita M."/>
            <person name="Numata K."/>
            <person name="Arakawa K."/>
        </authorList>
    </citation>
    <scope>NUCLEOTIDE SEQUENCE</scope>
</reference>
<keyword evidence="10" id="KW-0739">Sodium transport</keyword>
<dbReference type="Pfam" id="PF00474">
    <property type="entry name" value="SSF"/>
    <property type="match status" value="1"/>
</dbReference>
<dbReference type="Gene3D" id="1.20.1730.10">
    <property type="entry name" value="Sodium/glucose cotransporter"/>
    <property type="match status" value="1"/>
</dbReference>
<evidence type="ECO:0000256" key="10">
    <source>
        <dbReference type="ARBA" id="ARBA00023201"/>
    </source>
</evidence>
<dbReference type="OrthoDB" id="6429688at2759"/>
<gene>
    <name evidence="13" type="primary">CG32669</name>
    <name evidence="13" type="ORF">TNCT_366811</name>
</gene>
<dbReference type="InterPro" id="IPR051163">
    <property type="entry name" value="Sodium:Solute_Symporter_SSF"/>
</dbReference>
<sequence>MTNEEYLLAGKDVSVITVAFSIMATFMSCTVLMGIPTEIYLYGTNMAFINVGYVIGPIIASYIFLPIFFANDVSTAYEYLEKRFGKTARRLMSAMFALQRLLYTAVVLYAPALALSGVTNLSTTMSVIVIGIVCTFYSTLVNANY</sequence>
<feature type="transmembrane region" description="Helical" evidence="12">
    <location>
        <begin position="91"/>
        <end position="112"/>
    </location>
</feature>
<evidence type="ECO:0000256" key="11">
    <source>
        <dbReference type="RuleBase" id="RU362091"/>
    </source>
</evidence>
<evidence type="ECO:0000256" key="5">
    <source>
        <dbReference type="ARBA" id="ARBA00022692"/>
    </source>
</evidence>
<keyword evidence="9 12" id="KW-0472">Membrane</keyword>
<dbReference type="GO" id="GO:0005886">
    <property type="term" value="C:plasma membrane"/>
    <property type="evidence" value="ECO:0007669"/>
    <property type="project" value="UniProtKB-SubCell"/>
</dbReference>
<evidence type="ECO:0000256" key="6">
    <source>
        <dbReference type="ARBA" id="ARBA00022989"/>
    </source>
</evidence>
<keyword evidence="6 12" id="KW-1133">Transmembrane helix</keyword>
<dbReference type="PANTHER" id="PTHR42985">
    <property type="entry name" value="SODIUM-COUPLED MONOCARBOXYLATE TRANSPORTER"/>
    <property type="match status" value="1"/>
</dbReference>
<dbReference type="AlphaFoldDB" id="A0A8X6M771"/>
<comment type="caution">
    <text evidence="13">The sequence shown here is derived from an EMBL/GenBank/DDBJ whole genome shotgun (WGS) entry which is preliminary data.</text>
</comment>
<feature type="transmembrane region" description="Helical" evidence="12">
    <location>
        <begin position="12"/>
        <end position="35"/>
    </location>
</feature>
<proteinExistence type="inferred from homology"/>
<evidence type="ECO:0000313" key="13">
    <source>
        <dbReference type="EMBL" id="GFR33879.1"/>
    </source>
</evidence>
<evidence type="ECO:0000256" key="12">
    <source>
        <dbReference type="SAM" id="Phobius"/>
    </source>
</evidence>
<dbReference type="PROSITE" id="PS50283">
    <property type="entry name" value="NA_SOLUT_SYMP_3"/>
    <property type="match status" value="1"/>
</dbReference>
<feature type="transmembrane region" description="Helical" evidence="12">
    <location>
        <begin position="124"/>
        <end position="143"/>
    </location>
</feature>
<evidence type="ECO:0000256" key="7">
    <source>
        <dbReference type="ARBA" id="ARBA00023053"/>
    </source>
</evidence>
<dbReference type="InterPro" id="IPR001734">
    <property type="entry name" value="Na/solute_symporter"/>
</dbReference>
<accession>A0A8X6M771</accession>
<keyword evidence="3" id="KW-0813">Transport</keyword>
<dbReference type="PANTHER" id="PTHR42985:SF40">
    <property type="entry name" value="LD47995P-RELATED"/>
    <property type="match status" value="1"/>
</dbReference>
<evidence type="ECO:0000256" key="3">
    <source>
        <dbReference type="ARBA" id="ARBA00022448"/>
    </source>
</evidence>
<feature type="transmembrane region" description="Helical" evidence="12">
    <location>
        <begin position="47"/>
        <end position="70"/>
    </location>
</feature>
<evidence type="ECO:0000256" key="8">
    <source>
        <dbReference type="ARBA" id="ARBA00023065"/>
    </source>
</evidence>